<gene>
    <name evidence="2" type="ORF">HP550_06860</name>
</gene>
<evidence type="ECO:0000313" key="3">
    <source>
        <dbReference type="Proteomes" id="UP000565724"/>
    </source>
</evidence>
<accession>A0A7Y6A0L8</accession>
<protein>
    <recommendedName>
        <fullName evidence="4">Oligosaccharide repeat unit polymerase</fullName>
    </recommendedName>
</protein>
<feature type="transmembrane region" description="Helical" evidence="1">
    <location>
        <begin position="274"/>
        <end position="293"/>
    </location>
</feature>
<feature type="transmembrane region" description="Helical" evidence="1">
    <location>
        <begin position="39"/>
        <end position="60"/>
    </location>
</feature>
<keyword evidence="1" id="KW-0472">Membrane</keyword>
<feature type="transmembrane region" description="Helical" evidence="1">
    <location>
        <begin position="101"/>
        <end position="122"/>
    </location>
</feature>
<dbReference type="PRINTS" id="PR00173">
    <property type="entry name" value="EDTRNSPORT"/>
</dbReference>
<feature type="transmembrane region" description="Helical" evidence="1">
    <location>
        <begin position="72"/>
        <end position="89"/>
    </location>
</feature>
<evidence type="ECO:0000313" key="2">
    <source>
        <dbReference type="EMBL" id="NUU16968.1"/>
    </source>
</evidence>
<feature type="transmembrane region" description="Helical" evidence="1">
    <location>
        <begin position="195"/>
        <end position="218"/>
    </location>
</feature>
<evidence type="ECO:0000256" key="1">
    <source>
        <dbReference type="SAM" id="Phobius"/>
    </source>
</evidence>
<feature type="transmembrane region" description="Helical" evidence="1">
    <location>
        <begin position="230"/>
        <end position="246"/>
    </location>
</feature>
<reference evidence="2 3" key="1">
    <citation type="submission" date="2020-05" db="EMBL/GenBank/DDBJ databases">
        <title>Genome Sequencing of Type Strains.</title>
        <authorList>
            <person name="Lemaire J.F."/>
            <person name="Inderbitzin P."/>
            <person name="Gregorio O.A."/>
            <person name="Collins S.B."/>
            <person name="Wespe N."/>
            <person name="Knight-Connoni V."/>
        </authorList>
    </citation>
    <scope>NUCLEOTIDE SEQUENCE [LARGE SCALE GENOMIC DNA]</scope>
    <source>
        <strain evidence="2 3">ATCC 25174</strain>
    </source>
</reference>
<feature type="transmembrane region" description="Helical" evidence="1">
    <location>
        <begin position="450"/>
        <end position="469"/>
    </location>
</feature>
<dbReference type="Proteomes" id="UP000565724">
    <property type="component" value="Unassembled WGS sequence"/>
</dbReference>
<keyword evidence="3" id="KW-1185">Reference proteome</keyword>
<dbReference type="RefSeq" id="WP_175346836.1">
    <property type="nucleotide sequence ID" value="NZ_JABMCI010000056.1"/>
</dbReference>
<name>A0A7Y6A0L8_9CELL</name>
<evidence type="ECO:0008006" key="4">
    <source>
        <dbReference type="Google" id="ProtNLM"/>
    </source>
</evidence>
<organism evidence="2 3">
    <name type="scientific">Cellulomonas humilata</name>
    <dbReference type="NCBI Taxonomy" id="144055"/>
    <lineage>
        <taxon>Bacteria</taxon>
        <taxon>Bacillati</taxon>
        <taxon>Actinomycetota</taxon>
        <taxon>Actinomycetes</taxon>
        <taxon>Micrococcales</taxon>
        <taxon>Cellulomonadaceae</taxon>
        <taxon>Cellulomonas</taxon>
    </lineage>
</organism>
<comment type="caution">
    <text evidence="2">The sequence shown here is derived from an EMBL/GenBank/DDBJ whole genome shotgun (WGS) entry which is preliminary data.</text>
</comment>
<keyword evidence="1" id="KW-1133">Transmembrane helix</keyword>
<dbReference type="EMBL" id="JABMCI010000056">
    <property type="protein sequence ID" value="NUU16968.1"/>
    <property type="molecule type" value="Genomic_DNA"/>
</dbReference>
<dbReference type="AlphaFoldDB" id="A0A7Y6A0L8"/>
<proteinExistence type="predicted"/>
<sequence>MKIAAGVAASLAAIWLLGVGVVATTTALSGTVTSPGANAIRGAALCIGLLGMSCAGYIAWPSRWNIPAHTQLAFALIAYVLPIAGLGRLEQMSPAVLNLYASLALAGFALTVVGVICGRIFANAVSRSRHRSGFAKTRRFLASWPIDQVGEAAALRRLRIVAGGSLLALLGCFAVMGFVPALAADPFQAKFFRGIYAAAYAPVAPIYRTATTAIALLLPVIMMVAIKRRMIRDWVVLIGCVGVMLLSLQRAPAVTGIVMCLGVLLAIRRISMVVYIAILVGVNALGSAVYFVLGALGLSSYSFVSAGGGSLAQQVAAGAPDVADQATFLRAWLANPEYTFGKTFFGGLVPGNFEWNPSVWSLSVVNPGQNVSAIVSGGLRLPAPIWGYVSFDWAGVIAVCLLSGFFVGLIAAVASQVIPLQTPIGTAWALVVYLCLEDLLVYFYRLSYLSVLQLVVLVLIVGGVSKLRIERTRERQRGFENWGLHGG</sequence>
<keyword evidence="1" id="KW-0812">Transmembrane</keyword>
<feature type="transmembrane region" description="Helical" evidence="1">
    <location>
        <begin position="393"/>
        <end position="414"/>
    </location>
</feature>
<feature type="transmembrane region" description="Helical" evidence="1">
    <location>
        <begin position="160"/>
        <end position="183"/>
    </location>
</feature>